<dbReference type="InterPro" id="IPR050739">
    <property type="entry name" value="MFP"/>
</dbReference>
<keyword evidence="3" id="KW-1133">Transmembrane helix</keyword>
<dbReference type="InterPro" id="IPR058625">
    <property type="entry name" value="MdtA-like_BSH"/>
</dbReference>
<dbReference type="Gene3D" id="2.40.50.100">
    <property type="match status" value="1"/>
</dbReference>
<dbReference type="InterPro" id="IPR058634">
    <property type="entry name" value="AaeA-lik-b-barrel"/>
</dbReference>
<accession>A0A143BGF3</accession>
<proteinExistence type="predicted"/>
<dbReference type="PANTHER" id="PTHR30386:SF26">
    <property type="entry name" value="TRANSPORT PROTEIN COMB"/>
    <property type="match status" value="1"/>
</dbReference>
<evidence type="ECO:0000256" key="3">
    <source>
        <dbReference type="ARBA" id="ARBA00022989"/>
    </source>
</evidence>
<dbReference type="PANTHER" id="PTHR30386">
    <property type="entry name" value="MEMBRANE FUSION SUBUNIT OF EMRAB-TOLC MULTIDRUG EFFLUX PUMP"/>
    <property type="match status" value="1"/>
</dbReference>
<organism evidence="9 10">
    <name type="scientific">Gemmatimonas phototrophica</name>
    <dbReference type="NCBI Taxonomy" id="1379270"/>
    <lineage>
        <taxon>Bacteria</taxon>
        <taxon>Pseudomonadati</taxon>
        <taxon>Gemmatimonadota</taxon>
        <taxon>Gemmatimonadia</taxon>
        <taxon>Gemmatimonadales</taxon>
        <taxon>Gemmatimonadaceae</taxon>
        <taxon>Gemmatimonas</taxon>
    </lineage>
</organism>
<dbReference type="Proteomes" id="UP000076404">
    <property type="component" value="Chromosome"/>
</dbReference>
<evidence type="ECO:0000256" key="2">
    <source>
        <dbReference type="ARBA" id="ARBA00022692"/>
    </source>
</evidence>
<dbReference type="STRING" id="1379270.GEMMAAP_03305"/>
<dbReference type="EMBL" id="CP011454">
    <property type="protein sequence ID" value="AMW04128.1"/>
    <property type="molecule type" value="Genomic_DNA"/>
</dbReference>
<feature type="domain" description="Multidrug resistance protein MdtA-like alpha-helical hairpin" evidence="6">
    <location>
        <begin position="119"/>
        <end position="174"/>
    </location>
</feature>
<dbReference type="Gene3D" id="2.40.30.170">
    <property type="match status" value="1"/>
</dbReference>
<evidence type="ECO:0000256" key="5">
    <source>
        <dbReference type="SAM" id="Coils"/>
    </source>
</evidence>
<dbReference type="eggNOG" id="COG1566">
    <property type="taxonomic scope" value="Bacteria"/>
</dbReference>
<dbReference type="AlphaFoldDB" id="A0A143BGF3"/>
<dbReference type="GO" id="GO:0055085">
    <property type="term" value="P:transmembrane transport"/>
    <property type="evidence" value="ECO:0007669"/>
    <property type="project" value="InterPro"/>
</dbReference>
<keyword evidence="2" id="KW-0812">Transmembrane</keyword>
<evidence type="ECO:0000256" key="4">
    <source>
        <dbReference type="ARBA" id="ARBA00023136"/>
    </source>
</evidence>
<gene>
    <name evidence="9" type="ORF">GEMMAAP_03305</name>
</gene>
<dbReference type="OrthoDB" id="9811754at2"/>
<dbReference type="SUPFAM" id="SSF111369">
    <property type="entry name" value="HlyD-like secretion proteins"/>
    <property type="match status" value="3"/>
</dbReference>
<dbReference type="RefSeq" id="WP_026849418.1">
    <property type="nucleotide sequence ID" value="NZ_CP011454.1"/>
</dbReference>
<evidence type="ECO:0000313" key="10">
    <source>
        <dbReference type="Proteomes" id="UP000076404"/>
    </source>
</evidence>
<dbReference type="Gene3D" id="1.10.287.470">
    <property type="entry name" value="Helix hairpin bin"/>
    <property type="match status" value="1"/>
</dbReference>
<evidence type="ECO:0000313" key="9">
    <source>
        <dbReference type="EMBL" id="AMW04128.1"/>
    </source>
</evidence>
<keyword evidence="4" id="KW-0472">Membrane</keyword>
<dbReference type="KEGG" id="gph:GEMMAAP_03305"/>
<evidence type="ECO:0000259" key="8">
    <source>
        <dbReference type="Pfam" id="PF25963"/>
    </source>
</evidence>
<dbReference type="Pfam" id="PF25876">
    <property type="entry name" value="HH_MFP_RND"/>
    <property type="match status" value="1"/>
</dbReference>
<comment type="subcellular location">
    <subcellularLocation>
        <location evidence="1">Membrane</location>
        <topology evidence="1">Single-pass membrane protein</topology>
    </subcellularLocation>
</comment>
<feature type="domain" description="Multidrug resistance protein MdtA-like barrel-sandwich hybrid" evidence="7">
    <location>
        <begin position="41"/>
        <end position="243"/>
    </location>
</feature>
<keyword evidence="5" id="KW-0175">Coiled coil</keyword>
<sequence>MNIRLIVLGAVVVGVGGWGYTKWSYGRTHESTDNAQVEGHIVPIVAKVGGYVQSVKVDENATVAPNAELVRLDDREYAVKLAQADADLAAARATAGGRGVDGQAATMVRTASSQRDVGSAQVAAAQAQLTKAQSDLARAKELAAKQIISLAQLDAAQAMATAAEAQLEAMSRQVSAATSGIANAEAGVRLAQARLAAAEAARENAALQLSYTSITTPLSGTVSRKQVEVGQLVQAGQTLMSIVADSGVYVTANVKETQLARVRAGQKVELEVDAYAGATVEGVVESIASATGAKFALLPPDNATGNFTKVVQRVPVRIRITKALDKDRPLRPGMSVLANIIVQ</sequence>
<evidence type="ECO:0000256" key="1">
    <source>
        <dbReference type="ARBA" id="ARBA00004167"/>
    </source>
</evidence>
<keyword evidence="10" id="KW-1185">Reference proteome</keyword>
<dbReference type="Pfam" id="PF25917">
    <property type="entry name" value="BSH_RND"/>
    <property type="match status" value="1"/>
</dbReference>
<feature type="coiled-coil region" evidence="5">
    <location>
        <begin position="122"/>
        <end position="210"/>
    </location>
</feature>
<reference evidence="9 10" key="1">
    <citation type="journal article" date="2014" name="Proc. Natl. Acad. Sci. U.S.A.">
        <title>Functional type 2 photosynthetic reaction centers found in the rare bacterial phylum Gemmatimonadetes.</title>
        <authorList>
            <person name="Zeng Y."/>
            <person name="Feng F."/>
            <person name="Medova H."/>
            <person name="Dean J."/>
            <person name="Koblizek M."/>
        </authorList>
    </citation>
    <scope>NUCLEOTIDE SEQUENCE [LARGE SCALE GENOMIC DNA]</scope>
    <source>
        <strain evidence="9 10">AP64</strain>
    </source>
</reference>
<evidence type="ECO:0000259" key="7">
    <source>
        <dbReference type="Pfam" id="PF25917"/>
    </source>
</evidence>
<protein>
    <submittedName>
        <fullName evidence="9">Uncharacterized protein</fullName>
    </submittedName>
</protein>
<reference evidence="9 10" key="2">
    <citation type="journal article" date="2016" name="Environ. Microbiol. Rep.">
        <title>Metagenomic evidence for the presence of phototrophic Gemmatimonadetes bacteria in diverse environments.</title>
        <authorList>
            <person name="Zeng Y."/>
            <person name="Baumbach J."/>
            <person name="Barbosa E.G."/>
            <person name="Azevedo V."/>
            <person name="Zhang C."/>
            <person name="Koblizek M."/>
        </authorList>
    </citation>
    <scope>NUCLEOTIDE SEQUENCE [LARGE SCALE GENOMIC DNA]</scope>
    <source>
        <strain evidence="9 10">AP64</strain>
    </source>
</reference>
<evidence type="ECO:0000259" key="6">
    <source>
        <dbReference type="Pfam" id="PF25876"/>
    </source>
</evidence>
<feature type="domain" description="p-hydroxybenzoic acid efflux pump subunit AaeA-like beta-barrel" evidence="8">
    <location>
        <begin position="248"/>
        <end position="336"/>
    </location>
</feature>
<name>A0A143BGF3_9BACT</name>
<dbReference type="Pfam" id="PF25963">
    <property type="entry name" value="Beta-barrel_AAEA"/>
    <property type="match status" value="1"/>
</dbReference>
<dbReference type="GO" id="GO:0016020">
    <property type="term" value="C:membrane"/>
    <property type="evidence" value="ECO:0007669"/>
    <property type="project" value="UniProtKB-SubCell"/>
</dbReference>
<dbReference type="InterPro" id="IPR058624">
    <property type="entry name" value="MdtA-like_HH"/>
</dbReference>